<sequence length="106" mass="11707">MEELGPTARIVWKLARNHTWGQPIPEEDVIALATKDEDGDEMRAALDAALELSFLSVGPHGVYIPNGQTKHEEAADWLRESTGLRFVDVLMTATGCANQPLLTFFN</sequence>
<dbReference type="RefSeq" id="WP_094580200.1">
    <property type="nucleotide sequence ID" value="NZ_JAQLTW010000012.1"/>
</dbReference>
<dbReference type="Proteomes" id="UP000216409">
    <property type="component" value="Unassembled WGS sequence"/>
</dbReference>
<dbReference type="AlphaFoldDB" id="A0A256IUI0"/>
<name>A0A256IUI0_HALEZ</name>
<dbReference type="EMBL" id="NHOW01000134">
    <property type="protein sequence ID" value="OYR59772.1"/>
    <property type="molecule type" value="Genomic_DNA"/>
</dbReference>
<reference evidence="1 2" key="1">
    <citation type="journal article" date="2014" name="Front. Microbiol.">
        <title>Population and genomic analysis of the genus Halorubrum.</title>
        <authorList>
            <person name="Fullmer M.S."/>
            <person name="Soucy S.M."/>
            <person name="Swithers K.S."/>
            <person name="Makkay A.M."/>
            <person name="Wheeler R."/>
            <person name="Ventosa A."/>
            <person name="Gogarten J.P."/>
            <person name="Papke R.T."/>
        </authorList>
    </citation>
    <scope>NUCLEOTIDE SEQUENCE [LARGE SCALE GENOMIC DNA]</scope>
    <source>
        <strain evidence="1 2">LD3</strain>
    </source>
</reference>
<organism evidence="1 2">
    <name type="scientific">Halorubrum ezzemoulense</name>
    <name type="common">Halorubrum chaoviator</name>
    <dbReference type="NCBI Taxonomy" id="337243"/>
    <lineage>
        <taxon>Archaea</taxon>
        <taxon>Methanobacteriati</taxon>
        <taxon>Methanobacteriota</taxon>
        <taxon>Stenosarchaea group</taxon>
        <taxon>Halobacteria</taxon>
        <taxon>Halobacteriales</taxon>
        <taxon>Haloferacaceae</taxon>
        <taxon>Halorubrum</taxon>
    </lineage>
</organism>
<comment type="caution">
    <text evidence="1">The sequence shown here is derived from an EMBL/GenBank/DDBJ whole genome shotgun (WGS) entry which is preliminary data.</text>
</comment>
<evidence type="ECO:0000313" key="2">
    <source>
        <dbReference type="Proteomes" id="UP000216409"/>
    </source>
</evidence>
<protein>
    <submittedName>
        <fullName evidence="1">Uncharacterized protein</fullName>
    </submittedName>
</protein>
<evidence type="ECO:0000313" key="1">
    <source>
        <dbReference type="EMBL" id="OYR59772.1"/>
    </source>
</evidence>
<proteinExistence type="predicted"/>
<accession>A0A256IUI0</accession>
<gene>
    <name evidence="1" type="ORF">DJ83_11615</name>
</gene>